<dbReference type="EMBL" id="JWZT01003320">
    <property type="protein sequence ID" value="KII67059.1"/>
    <property type="molecule type" value="Genomic_DNA"/>
</dbReference>
<evidence type="ECO:0000313" key="1">
    <source>
        <dbReference type="EMBL" id="KII67059.1"/>
    </source>
</evidence>
<organism evidence="1 2">
    <name type="scientific">Thelohanellus kitauei</name>
    <name type="common">Myxosporean</name>
    <dbReference type="NCBI Taxonomy" id="669202"/>
    <lineage>
        <taxon>Eukaryota</taxon>
        <taxon>Metazoa</taxon>
        <taxon>Cnidaria</taxon>
        <taxon>Myxozoa</taxon>
        <taxon>Myxosporea</taxon>
        <taxon>Bivalvulida</taxon>
        <taxon>Platysporina</taxon>
        <taxon>Myxobolidae</taxon>
        <taxon>Thelohanellus</taxon>
    </lineage>
</organism>
<dbReference type="Proteomes" id="UP000031668">
    <property type="component" value="Unassembled WGS sequence"/>
</dbReference>
<protein>
    <submittedName>
        <fullName evidence="1">Uncharacterized protein</fullName>
    </submittedName>
</protein>
<proteinExistence type="predicted"/>
<keyword evidence="2" id="KW-1185">Reference proteome</keyword>
<gene>
    <name evidence="1" type="ORF">RF11_03191</name>
</gene>
<name>A0A0C2INJ4_THEKT</name>
<reference evidence="1 2" key="1">
    <citation type="journal article" date="2014" name="Genome Biol. Evol.">
        <title>The genome of the myxosporean Thelohanellus kitauei shows adaptations to nutrient acquisition within its fish host.</title>
        <authorList>
            <person name="Yang Y."/>
            <person name="Xiong J."/>
            <person name="Zhou Z."/>
            <person name="Huo F."/>
            <person name="Miao W."/>
            <person name="Ran C."/>
            <person name="Liu Y."/>
            <person name="Zhang J."/>
            <person name="Feng J."/>
            <person name="Wang M."/>
            <person name="Wang M."/>
            <person name="Wang L."/>
            <person name="Yao B."/>
        </authorList>
    </citation>
    <scope>NUCLEOTIDE SEQUENCE [LARGE SCALE GENOMIC DNA]</scope>
    <source>
        <strain evidence="1">Wuqing</strain>
    </source>
</reference>
<dbReference type="AlphaFoldDB" id="A0A0C2INJ4"/>
<evidence type="ECO:0000313" key="2">
    <source>
        <dbReference type="Proteomes" id="UP000031668"/>
    </source>
</evidence>
<sequence>MLFVKFGVAKDLIMGQALTKRFYSVKPFSRGDNRGYMSNKESKVSSYSPEYDYATYEARIKARIMKKDRRDSSRMYHSECGYFLTFSKISLKKQLINIKMHLNLLKMIIIYENYYFFNFSMLVSLQRFNYQLA</sequence>
<comment type="caution">
    <text evidence="1">The sequence shown here is derived from an EMBL/GenBank/DDBJ whole genome shotgun (WGS) entry which is preliminary data.</text>
</comment>
<accession>A0A0C2INJ4</accession>